<name>A0A498HBM6_MALDO</name>
<comment type="cofactor">
    <cofactor evidence="1">
        <name>heme</name>
        <dbReference type="ChEBI" id="CHEBI:30413"/>
    </cofactor>
</comment>
<evidence type="ECO:0000256" key="2">
    <source>
        <dbReference type="ARBA" id="ARBA00010617"/>
    </source>
</evidence>
<keyword evidence="4" id="KW-0479">Metal-binding</keyword>
<evidence type="ECO:0000313" key="8">
    <source>
        <dbReference type="EMBL" id="RXH68856.1"/>
    </source>
</evidence>
<dbReference type="AlphaFoldDB" id="A0A498HBM6"/>
<evidence type="ECO:0000256" key="3">
    <source>
        <dbReference type="ARBA" id="ARBA00022617"/>
    </source>
</evidence>
<evidence type="ECO:0000256" key="1">
    <source>
        <dbReference type="ARBA" id="ARBA00001971"/>
    </source>
</evidence>
<organism evidence="8 9">
    <name type="scientific">Malus domestica</name>
    <name type="common">Apple</name>
    <name type="synonym">Pyrus malus</name>
    <dbReference type="NCBI Taxonomy" id="3750"/>
    <lineage>
        <taxon>Eukaryota</taxon>
        <taxon>Viridiplantae</taxon>
        <taxon>Streptophyta</taxon>
        <taxon>Embryophyta</taxon>
        <taxon>Tracheophyta</taxon>
        <taxon>Spermatophyta</taxon>
        <taxon>Magnoliopsida</taxon>
        <taxon>eudicotyledons</taxon>
        <taxon>Gunneridae</taxon>
        <taxon>Pentapetalae</taxon>
        <taxon>rosids</taxon>
        <taxon>fabids</taxon>
        <taxon>Rosales</taxon>
        <taxon>Rosaceae</taxon>
        <taxon>Amygdaloideae</taxon>
        <taxon>Maleae</taxon>
        <taxon>Malus</taxon>
    </lineage>
</organism>
<dbReference type="Pfam" id="PF00067">
    <property type="entry name" value="p450"/>
    <property type="match status" value="1"/>
</dbReference>
<dbReference type="Gene3D" id="1.10.630.10">
    <property type="entry name" value="Cytochrome P450"/>
    <property type="match status" value="1"/>
</dbReference>
<dbReference type="GO" id="GO:0005506">
    <property type="term" value="F:iron ion binding"/>
    <property type="evidence" value="ECO:0007669"/>
    <property type="project" value="InterPro"/>
</dbReference>
<dbReference type="GO" id="GO:0020037">
    <property type="term" value="F:heme binding"/>
    <property type="evidence" value="ECO:0007669"/>
    <property type="project" value="InterPro"/>
</dbReference>
<dbReference type="PRINTS" id="PR00385">
    <property type="entry name" value="P450"/>
</dbReference>
<evidence type="ECO:0000256" key="7">
    <source>
        <dbReference type="ARBA" id="ARBA00023033"/>
    </source>
</evidence>
<keyword evidence="6" id="KW-0408">Iron</keyword>
<keyword evidence="9" id="KW-1185">Reference proteome</keyword>
<evidence type="ECO:0000256" key="6">
    <source>
        <dbReference type="ARBA" id="ARBA00023004"/>
    </source>
</evidence>
<reference evidence="8 9" key="1">
    <citation type="submission" date="2018-10" db="EMBL/GenBank/DDBJ databases">
        <title>A high-quality apple genome assembly.</title>
        <authorList>
            <person name="Hu J."/>
        </authorList>
    </citation>
    <scope>NUCLEOTIDE SEQUENCE [LARGE SCALE GENOMIC DNA]</scope>
    <source>
        <strain evidence="9">cv. HFTH1</strain>
        <tissue evidence="8">Young leaf</tissue>
    </source>
</reference>
<dbReference type="Proteomes" id="UP000290289">
    <property type="component" value="Chromosome 17"/>
</dbReference>
<gene>
    <name evidence="8" type="ORF">DVH24_031189</name>
</gene>
<dbReference type="InterPro" id="IPR001128">
    <property type="entry name" value="Cyt_P450"/>
</dbReference>
<dbReference type="GO" id="GO:0016705">
    <property type="term" value="F:oxidoreductase activity, acting on paired donors, with incorporation or reduction of molecular oxygen"/>
    <property type="evidence" value="ECO:0007669"/>
    <property type="project" value="InterPro"/>
</dbReference>
<protein>
    <recommendedName>
        <fullName evidence="10">Cytochrome P450</fullName>
    </recommendedName>
</protein>
<comment type="similarity">
    <text evidence="2">Belongs to the cytochrome P450 family.</text>
</comment>
<evidence type="ECO:0000313" key="9">
    <source>
        <dbReference type="Proteomes" id="UP000290289"/>
    </source>
</evidence>
<evidence type="ECO:0000256" key="4">
    <source>
        <dbReference type="ARBA" id="ARBA00022723"/>
    </source>
</evidence>
<sequence length="102" mass="11427">MGTSYISVFNFLSPYTIPIIELITGKDTTAGTLTWVIYMLCKHPHMQENVATEVREVASLKDDSSIGELADCFNEDALNKMQYLLAALTETRRLYPAIPLVI</sequence>
<evidence type="ECO:0008006" key="10">
    <source>
        <dbReference type="Google" id="ProtNLM"/>
    </source>
</evidence>
<dbReference type="InterPro" id="IPR036396">
    <property type="entry name" value="Cyt_P450_sf"/>
</dbReference>
<dbReference type="PRINTS" id="PR00463">
    <property type="entry name" value="EP450I"/>
</dbReference>
<keyword evidence="3" id="KW-0349">Heme</keyword>
<comment type="caution">
    <text evidence="8">The sequence shown here is derived from an EMBL/GenBank/DDBJ whole genome shotgun (WGS) entry which is preliminary data.</text>
</comment>
<dbReference type="PANTHER" id="PTHR24296">
    <property type="entry name" value="CYTOCHROME P450"/>
    <property type="match status" value="1"/>
</dbReference>
<dbReference type="SUPFAM" id="SSF48264">
    <property type="entry name" value="Cytochrome P450"/>
    <property type="match status" value="1"/>
</dbReference>
<keyword evidence="7" id="KW-0503">Monooxygenase</keyword>
<dbReference type="GO" id="GO:0004497">
    <property type="term" value="F:monooxygenase activity"/>
    <property type="evidence" value="ECO:0007669"/>
    <property type="project" value="UniProtKB-KW"/>
</dbReference>
<dbReference type="EMBL" id="RDQH01000343">
    <property type="protein sequence ID" value="RXH68856.1"/>
    <property type="molecule type" value="Genomic_DNA"/>
</dbReference>
<evidence type="ECO:0000256" key="5">
    <source>
        <dbReference type="ARBA" id="ARBA00023002"/>
    </source>
</evidence>
<keyword evidence="5" id="KW-0560">Oxidoreductase</keyword>
<dbReference type="InterPro" id="IPR002401">
    <property type="entry name" value="Cyt_P450_E_grp-I"/>
</dbReference>
<proteinExistence type="inferred from homology"/>
<accession>A0A498HBM6</accession>